<accession>A0A2K1E4H6</accession>
<dbReference type="Pfam" id="PF09837">
    <property type="entry name" value="DUF2064"/>
    <property type="match status" value="1"/>
</dbReference>
<dbReference type="SUPFAM" id="SSF53448">
    <property type="entry name" value="Nucleotide-diphospho-sugar transferases"/>
    <property type="match status" value="1"/>
</dbReference>
<dbReference type="GO" id="GO:0016740">
    <property type="term" value="F:transferase activity"/>
    <property type="evidence" value="ECO:0007669"/>
    <property type="project" value="UniProtKB-KW"/>
</dbReference>
<proteinExistence type="predicted"/>
<dbReference type="PANTHER" id="PTHR36529">
    <property type="entry name" value="SLL1095 PROTEIN"/>
    <property type="match status" value="1"/>
</dbReference>
<evidence type="ECO:0000313" key="1">
    <source>
        <dbReference type="EMBL" id="PNQ75186.1"/>
    </source>
</evidence>
<keyword evidence="2" id="KW-1185">Reference proteome</keyword>
<name>A0A2K1E4H6_9FLAO</name>
<evidence type="ECO:0000313" key="2">
    <source>
        <dbReference type="Proteomes" id="UP000236641"/>
    </source>
</evidence>
<dbReference type="EMBL" id="POWF01000001">
    <property type="protein sequence ID" value="PNQ75186.1"/>
    <property type="molecule type" value="Genomic_DNA"/>
</dbReference>
<dbReference type="InterPro" id="IPR018641">
    <property type="entry name" value="Trfase_1_rSAM/seldom-assoc"/>
</dbReference>
<reference evidence="1 2" key="1">
    <citation type="submission" date="2018-01" db="EMBL/GenBank/DDBJ databases">
        <title>The draft genome of Hanstruepera neustonica JCM19743.</title>
        <authorList>
            <person name="He R.-H."/>
            <person name="Du Z.-J."/>
        </authorList>
    </citation>
    <scope>NUCLEOTIDE SEQUENCE [LARGE SCALE GENOMIC DNA]</scope>
    <source>
        <strain evidence="1 2">JCM19743</strain>
    </source>
</reference>
<dbReference type="NCBIfam" id="TIGR04282">
    <property type="entry name" value="glyco_like_cofC"/>
    <property type="match status" value="1"/>
</dbReference>
<dbReference type="PANTHER" id="PTHR36529:SF1">
    <property type="entry name" value="GLYCOSYLTRANSFERASE"/>
    <property type="match status" value="1"/>
</dbReference>
<dbReference type="Gene3D" id="3.90.550.10">
    <property type="entry name" value="Spore Coat Polysaccharide Biosynthesis Protein SpsA, Chain A"/>
    <property type="match status" value="1"/>
</dbReference>
<sequence>MSKELLIVFVKNSVLGKVKTRLAKDIGNDAAFEVYKMLVSKTEQATNQIAIDKHIYFSDTNEKTGWHHDFKTIQQGHDLGERMKNAFKDGFEKGYQNIVLIGSDLPDISEELINKSFEVLKTSDTVFGPAEDGGYYLVGMKQLHENLFKNMPWSTSRVFEETMNVLESQSISVGLLETLNDIDTLEDLKNSSIYKIYLHDKIHNGNNRIFTK</sequence>
<dbReference type="RefSeq" id="WP_103051035.1">
    <property type="nucleotide sequence ID" value="NZ_POWF01000001.1"/>
</dbReference>
<keyword evidence="1" id="KW-0808">Transferase</keyword>
<dbReference type="AlphaFoldDB" id="A0A2K1E4H6"/>
<gene>
    <name evidence="1" type="ORF">C1T31_03355</name>
</gene>
<dbReference type="InterPro" id="IPR029044">
    <property type="entry name" value="Nucleotide-diphossugar_trans"/>
</dbReference>
<comment type="caution">
    <text evidence="1">The sequence shown here is derived from an EMBL/GenBank/DDBJ whole genome shotgun (WGS) entry which is preliminary data.</text>
</comment>
<dbReference type="OrthoDB" id="9798250at2"/>
<organism evidence="1 2">
    <name type="scientific">Hanstruepera neustonica</name>
    <dbReference type="NCBI Taxonomy" id="1445657"/>
    <lineage>
        <taxon>Bacteria</taxon>
        <taxon>Pseudomonadati</taxon>
        <taxon>Bacteroidota</taxon>
        <taxon>Flavobacteriia</taxon>
        <taxon>Flavobacteriales</taxon>
        <taxon>Flavobacteriaceae</taxon>
        <taxon>Hanstruepera</taxon>
    </lineage>
</organism>
<dbReference type="Proteomes" id="UP000236641">
    <property type="component" value="Unassembled WGS sequence"/>
</dbReference>
<protein>
    <submittedName>
        <fullName evidence="1">Glycosyltransferase</fullName>
    </submittedName>
</protein>